<dbReference type="GO" id="GO:0016887">
    <property type="term" value="F:ATP hydrolysis activity"/>
    <property type="evidence" value="ECO:0007669"/>
    <property type="project" value="InterPro"/>
</dbReference>
<dbReference type="InterPro" id="IPR027417">
    <property type="entry name" value="P-loop_NTPase"/>
</dbReference>
<dbReference type="PROSITE" id="PS50929">
    <property type="entry name" value="ABC_TM1F"/>
    <property type="match status" value="1"/>
</dbReference>
<keyword evidence="2 7" id="KW-0812">Transmembrane</keyword>
<feature type="transmembrane region" description="Helical" evidence="7">
    <location>
        <begin position="53"/>
        <end position="69"/>
    </location>
</feature>
<feature type="domain" description="ABC transmembrane type-1" evidence="9">
    <location>
        <begin position="17"/>
        <end position="294"/>
    </location>
</feature>
<dbReference type="OrthoDB" id="95687at2"/>
<dbReference type="PANTHER" id="PTHR43394">
    <property type="entry name" value="ATP-DEPENDENT PERMEASE MDL1, MITOCHONDRIAL"/>
    <property type="match status" value="1"/>
</dbReference>
<accession>A0A1Q8E7C0</accession>
<keyword evidence="11" id="KW-1185">Reference proteome</keyword>
<dbReference type="InterPro" id="IPR011527">
    <property type="entry name" value="ABC1_TM_dom"/>
</dbReference>
<organism evidence="10 11">
    <name type="scientific">Streptococcus cuniculi</name>
    <dbReference type="NCBI Taxonomy" id="1432788"/>
    <lineage>
        <taxon>Bacteria</taxon>
        <taxon>Bacillati</taxon>
        <taxon>Bacillota</taxon>
        <taxon>Bacilli</taxon>
        <taxon>Lactobacillales</taxon>
        <taxon>Streptococcaceae</taxon>
        <taxon>Streptococcus</taxon>
    </lineage>
</organism>
<dbReference type="PANTHER" id="PTHR43394:SF1">
    <property type="entry name" value="ATP-BINDING CASSETTE SUB-FAMILY B MEMBER 10, MITOCHONDRIAL"/>
    <property type="match status" value="1"/>
</dbReference>
<evidence type="ECO:0000256" key="6">
    <source>
        <dbReference type="ARBA" id="ARBA00023136"/>
    </source>
</evidence>
<comment type="subcellular location">
    <subcellularLocation>
        <location evidence="1">Cell membrane</location>
        <topology evidence="1">Multi-pass membrane protein</topology>
    </subcellularLocation>
</comment>
<dbReference type="Pfam" id="PF00664">
    <property type="entry name" value="ABC_membrane"/>
    <property type="match status" value="1"/>
</dbReference>
<keyword evidence="6 7" id="KW-0472">Membrane</keyword>
<dbReference type="Pfam" id="PF00005">
    <property type="entry name" value="ABC_tran"/>
    <property type="match status" value="1"/>
</dbReference>
<evidence type="ECO:0000313" key="11">
    <source>
        <dbReference type="Proteomes" id="UP000186890"/>
    </source>
</evidence>
<dbReference type="EMBL" id="MSJM01000005">
    <property type="protein sequence ID" value="OLF47698.1"/>
    <property type="molecule type" value="Genomic_DNA"/>
</dbReference>
<dbReference type="Gene3D" id="3.40.50.300">
    <property type="entry name" value="P-loop containing nucleotide triphosphate hydrolases"/>
    <property type="match status" value="1"/>
</dbReference>
<name>A0A1Q8E7C0_9STRE</name>
<evidence type="ECO:0000313" key="10">
    <source>
        <dbReference type="EMBL" id="OLF47698.1"/>
    </source>
</evidence>
<feature type="transmembrane region" description="Helical" evidence="7">
    <location>
        <begin position="151"/>
        <end position="169"/>
    </location>
</feature>
<keyword evidence="5 7" id="KW-1133">Transmembrane helix</keyword>
<dbReference type="InterPro" id="IPR003593">
    <property type="entry name" value="AAA+_ATPase"/>
</dbReference>
<dbReference type="PROSITE" id="PS50893">
    <property type="entry name" value="ABC_TRANSPORTER_2"/>
    <property type="match status" value="1"/>
</dbReference>
<dbReference type="GO" id="GO:0005886">
    <property type="term" value="C:plasma membrane"/>
    <property type="evidence" value="ECO:0007669"/>
    <property type="project" value="UniProtKB-SubCell"/>
</dbReference>
<dbReference type="Gene3D" id="1.20.1560.10">
    <property type="entry name" value="ABC transporter type 1, transmembrane domain"/>
    <property type="match status" value="1"/>
</dbReference>
<comment type="caution">
    <text evidence="10">The sequence shown here is derived from an EMBL/GenBank/DDBJ whole genome shotgun (WGS) entry which is preliminary data.</text>
</comment>
<dbReference type="GO" id="GO:0015421">
    <property type="term" value="F:ABC-type oligopeptide transporter activity"/>
    <property type="evidence" value="ECO:0007669"/>
    <property type="project" value="TreeGrafter"/>
</dbReference>
<dbReference type="SMART" id="SM00382">
    <property type="entry name" value="AAA"/>
    <property type="match status" value="1"/>
</dbReference>
<evidence type="ECO:0000259" key="8">
    <source>
        <dbReference type="PROSITE" id="PS50893"/>
    </source>
</evidence>
<dbReference type="InterPro" id="IPR036640">
    <property type="entry name" value="ABC1_TM_sf"/>
</dbReference>
<dbReference type="CDD" id="cd03228">
    <property type="entry name" value="ABCC_MRP_Like"/>
    <property type="match status" value="1"/>
</dbReference>
<dbReference type="PROSITE" id="PS00211">
    <property type="entry name" value="ABC_TRANSPORTER_1"/>
    <property type="match status" value="1"/>
</dbReference>
<feature type="transmembrane region" description="Helical" evidence="7">
    <location>
        <begin position="127"/>
        <end position="145"/>
    </location>
</feature>
<proteinExistence type="predicted"/>
<dbReference type="RefSeq" id="WP_075105005.1">
    <property type="nucleotide sequence ID" value="NZ_MSJM01000005.1"/>
</dbReference>
<evidence type="ECO:0000256" key="3">
    <source>
        <dbReference type="ARBA" id="ARBA00022741"/>
    </source>
</evidence>
<keyword evidence="4 10" id="KW-0067">ATP-binding</keyword>
<dbReference type="InterPro" id="IPR017871">
    <property type="entry name" value="ABC_transporter-like_CS"/>
</dbReference>
<dbReference type="InterPro" id="IPR003439">
    <property type="entry name" value="ABC_transporter-like_ATP-bd"/>
</dbReference>
<keyword evidence="3" id="KW-0547">Nucleotide-binding</keyword>
<dbReference type="SUPFAM" id="SSF90123">
    <property type="entry name" value="ABC transporter transmembrane region"/>
    <property type="match status" value="1"/>
</dbReference>
<dbReference type="GO" id="GO:0005524">
    <property type="term" value="F:ATP binding"/>
    <property type="evidence" value="ECO:0007669"/>
    <property type="project" value="UniProtKB-KW"/>
</dbReference>
<evidence type="ECO:0000256" key="7">
    <source>
        <dbReference type="SAM" id="Phobius"/>
    </source>
</evidence>
<evidence type="ECO:0000256" key="2">
    <source>
        <dbReference type="ARBA" id="ARBA00022692"/>
    </source>
</evidence>
<dbReference type="Proteomes" id="UP000186890">
    <property type="component" value="Unassembled WGS sequence"/>
</dbReference>
<dbReference type="SUPFAM" id="SSF52540">
    <property type="entry name" value="P-loop containing nucleoside triphosphate hydrolases"/>
    <property type="match status" value="1"/>
</dbReference>
<evidence type="ECO:0000256" key="4">
    <source>
        <dbReference type="ARBA" id="ARBA00022840"/>
    </source>
</evidence>
<feature type="domain" description="ABC transporter" evidence="8">
    <location>
        <begin position="328"/>
        <end position="538"/>
    </location>
</feature>
<gene>
    <name evidence="10" type="ORF">BU202_06615</name>
</gene>
<dbReference type="AlphaFoldDB" id="A0A1Q8E7C0"/>
<sequence length="538" mass="60373">MFHILKQRKQKLISVSLLIIAGQICHVYAATINAEALNQLIALRFKAFLVQEIYLMLVWCGLIFFDWLTKIYQMKVIQELDTIIRKDISKRLADTDYQSYHQRSVNTYLSWLNNDIHSLNKQAFEPLFLIIKGISGTILAVIMLFRYHWSLVLVTFISVACMLAIPKLFGQKMQEVSLKTSQQNERFLKDSETILNGFDVFYSLSLLKEIPKRIVQSSLLLKQVVLKQTSVEAAVGALGFTGNIFFQIALTVFTGYLAIQGFVSIGTIEATGALTGIIFTTLGELSGQLASVHGCQPIFQKFQETIPKPVTTATKPVQTTTNEQEPVLVAKHLGYAYGQQSLFQDLQVRFEKNGKYLITGESGSGKSTLLKILMGFLRDYAGSITFHGQEIRDLPPHYLAQHILFLPQEAYLLSTTIRENLCLGQDFSEGQLKAACLQAGLTHLEPFEDFLNREVGDRGRSLSGGQRQRIALARGLLRGQKIILIDEGTSAVDRETAIAIEGELLQQADLTIIMISHTSHPELAHYFTKELVFPEGFQ</sequence>
<protein>
    <submittedName>
        <fullName evidence="10">ABC transporter ATP-binding protein</fullName>
    </submittedName>
</protein>
<evidence type="ECO:0000259" key="9">
    <source>
        <dbReference type="PROSITE" id="PS50929"/>
    </source>
</evidence>
<dbReference type="InterPro" id="IPR039421">
    <property type="entry name" value="Type_1_exporter"/>
</dbReference>
<evidence type="ECO:0000256" key="1">
    <source>
        <dbReference type="ARBA" id="ARBA00004651"/>
    </source>
</evidence>
<reference evidence="11" key="1">
    <citation type="submission" date="2016-12" db="EMBL/GenBank/DDBJ databases">
        <authorList>
            <person name="Gulvik C.A."/>
        </authorList>
    </citation>
    <scope>NUCLEOTIDE SEQUENCE [LARGE SCALE GENOMIC DNA]</scope>
    <source>
        <strain evidence="11">NED12-00049-6B</strain>
    </source>
</reference>
<evidence type="ECO:0000256" key="5">
    <source>
        <dbReference type="ARBA" id="ARBA00022989"/>
    </source>
</evidence>